<keyword evidence="3" id="KW-1185">Reference proteome</keyword>
<comment type="caution">
    <text evidence="2">The sequence shown here is derived from an EMBL/GenBank/DDBJ whole genome shotgun (WGS) entry which is preliminary data.</text>
</comment>
<dbReference type="InterPro" id="IPR003599">
    <property type="entry name" value="Ig_sub"/>
</dbReference>
<dbReference type="EMBL" id="JAYMGO010000022">
    <property type="protein sequence ID" value="KAL1252079.1"/>
    <property type="molecule type" value="Genomic_DNA"/>
</dbReference>
<feature type="non-terminal residue" evidence="2">
    <location>
        <position position="1"/>
    </location>
</feature>
<sequence>FADSDAVKSVPAIKGDSVTLESGVPEIKTDAVTTWTFGETLIAKMNKDSGIFSTSYGDTVGFRDRLKLNNQTGSLTITNVNTTDSGLYLLTIRGEIMTTHRFNISVY</sequence>
<dbReference type="Gene3D" id="2.60.40.10">
    <property type="entry name" value="Immunoglobulins"/>
    <property type="match status" value="1"/>
</dbReference>
<protein>
    <recommendedName>
        <fullName evidence="1">Immunoglobulin domain-containing protein</fullName>
    </recommendedName>
</protein>
<evidence type="ECO:0000313" key="3">
    <source>
        <dbReference type="Proteomes" id="UP001558613"/>
    </source>
</evidence>
<evidence type="ECO:0000313" key="2">
    <source>
        <dbReference type="EMBL" id="KAL1252079.1"/>
    </source>
</evidence>
<evidence type="ECO:0000259" key="1">
    <source>
        <dbReference type="SMART" id="SM00409"/>
    </source>
</evidence>
<feature type="domain" description="Immunoglobulin" evidence="1">
    <location>
        <begin position="7"/>
        <end position="107"/>
    </location>
</feature>
<dbReference type="SUPFAM" id="SSF48726">
    <property type="entry name" value="Immunoglobulin"/>
    <property type="match status" value="1"/>
</dbReference>
<dbReference type="InterPro" id="IPR036179">
    <property type="entry name" value="Ig-like_dom_sf"/>
</dbReference>
<name>A0ABR3LGN9_9TELE</name>
<gene>
    <name evidence="2" type="ORF">QQF64_019875</name>
</gene>
<dbReference type="Proteomes" id="UP001558613">
    <property type="component" value="Unassembled WGS sequence"/>
</dbReference>
<reference evidence="2 3" key="1">
    <citation type="submission" date="2023-09" db="EMBL/GenBank/DDBJ databases">
        <authorList>
            <person name="Wang M."/>
        </authorList>
    </citation>
    <scope>NUCLEOTIDE SEQUENCE [LARGE SCALE GENOMIC DNA]</scope>
    <source>
        <strain evidence="2">GT-2023</strain>
        <tissue evidence="2">Liver</tissue>
    </source>
</reference>
<dbReference type="PANTHER" id="PTHR21063">
    <property type="entry name" value="LFA-3"/>
    <property type="match status" value="1"/>
</dbReference>
<proteinExistence type="predicted"/>
<dbReference type="PANTHER" id="PTHR21063:SF4">
    <property type="entry name" value="CD48 ANTIGEN-RELATED"/>
    <property type="match status" value="1"/>
</dbReference>
<organism evidence="2 3">
    <name type="scientific">Cirrhinus molitorella</name>
    <name type="common">mud carp</name>
    <dbReference type="NCBI Taxonomy" id="172907"/>
    <lineage>
        <taxon>Eukaryota</taxon>
        <taxon>Metazoa</taxon>
        <taxon>Chordata</taxon>
        <taxon>Craniata</taxon>
        <taxon>Vertebrata</taxon>
        <taxon>Euteleostomi</taxon>
        <taxon>Actinopterygii</taxon>
        <taxon>Neopterygii</taxon>
        <taxon>Teleostei</taxon>
        <taxon>Ostariophysi</taxon>
        <taxon>Cypriniformes</taxon>
        <taxon>Cyprinidae</taxon>
        <taxon>Labeoninae</taxon>
        <taxon>Labeonini</taxon>
        <taxon>Cirrhinus</taxon>
    </lineage>
</organism>
<dbReference type="InterPro" id="IPR013783">
    <property type="entry name" value="Ig-like_fold"/>
</dbReference>
<feature type="non-terminal residue" evidence="2">
    <location>
        <position position="107"/>
    </location>
</feature>
<dbReference type="SMART" id="SM00409">
    <property type="entry name" value="IG"/>
    <property type="match status" value="1"/>
</dbReference>
<accession>A0ABR3LGN9</accession>